<keyword evidence="18" id="KW-1185">Reference proteome</keyword>
<feature type="compositionally biased region" description="Basic residues" evidence="9">
    <location>
        <begin position="1233"/>
        <end position="1242"/>
    </location>
</feature>
<evidence type="ECO:0000313" key="19">
    <source>
        <dbReference type="RefSeq" id="XP_010838213.1"/>
    </source>
</evidence>
<accession>A0A6P3H409</accession>
<feature type="region of interest" description="Disordered" evidence="9">
    <location>
        <begin position="1219"/>
        <end position="1242"/>
    </location>
</feature>
<keyword evidence="7" id="KW-0325">Glycoprotein</keyword>
<feature type="domain" description="NOMO eighth prealbumin-like" evidence="17">
    <location>
        <begin position="769"/>
        <end position="820"/>
    </location>
</feature>
<keyword evidence="4" id="KW-0256">Endoplasmic reticulum</keyword>
<dbReference type="Pfam" id="PF22902">
    <property type="entry name" value="NOMO1-like_9th"/>
    <property type="match status" value="1"/>
</dbReference>
<dbReference type="PANTHER" id="PTHR23303:SF14">
    <property type="entry name" value="BOS COMPLEX SUBUNIT NOMO1-RELATED"/>
    <property type="match status" value="1"/>
</dbReference>
<dbReference type="Pfam" id="PF22898">
    <property type="entry name" value="NOMO1-like_1st"/>
    <property type="match status" value="1"/>
</dbReference>
<keyword evidence="3" id="KW-0732">Signal</keyword>
<feature type="region of interest" description="Disordered" evidence="9">
    <location>
        <begin position="736"/>
        <end position="759"/>
    </location>
</feature>
<evidence type="ECO:0000259" key="12">
    <source>
        <dbReference type="Pfam" id="PF22904"/>
    </source>
</evidence>
<feature type="domain" description="NOMO C-terminal transthyretin-like" evidence="14">
    <location>
        <begin position="1074"/>
        <end position="1167"/>
    </location>
</feature>
<evidence type="ECO:0000313" key="18">
    <source>
        <dbReference type="Proteomes" id="UP000515208"/>
    </source>
</evidence>
<dbReference type="AlphaFoldDB" id="A0A6P3H409"/>
<dbReference type="GO" id="GO:0005789">
    <property type="term" value="C:endoplasmic reticulum membrane"/>
    <property type="evidence" value="ECO:0007669"/>
    <property type="project" value="UniProtKB-SubCell"/>
</dbReference>
<feature type="domain" description="NOMO second beta-sandwich" evidence="12">
    <location>
        <begin position="526"/>
        <end position="603"/>
    </location>
</feature>
<protein>
    <submittedName>
        <fullName evidence="19">Nodal modulator 1</fullName>
    </submittedName>
</protein>
<dbReference type="Pfam" id="PF23660">
    <property type="entry name" value="NOMO_8th"/>
    <property type="match status" value="1"/>
</dbReference>
<dbReference type="SUPFAM" id="SSF49478">
    <property type="entry name" value="Cna protein B-type domain"/>
    <property type="match status" value="1"/>
</dbReference>
<evidence type="ECO:0000259" key="13">
    <source>
        <dbReference type="Pfam" id="PF23141"/>
    </source>
</evidence>
<dbReference type="GO" id="GO:0160063">
    <property type="term" value="P:multi-pass transmembrane protein insertion into ER membrane"/>
    <property type="evidence" value="ECO:0007669"/>
    <property type="project" value="UniProtKB-ARBA"/>
</dbReference>
<dbReference type="Pfam" id="PF23194">
    <property type="entry name" value="NOMO_5th"/>
    <property type="match status" value="1"/>
</dbReference>
<dbReference type="InterPro" id="IPR051417">
    <property type="entry name" value="SDr/BOS_complex"/>
</dbReference>
<proteinExistence type="predicted"/>
<sequence>MAVGAGRACAVAAWEGAGGGDRAVSCHQKRKPPATCGAATVLLLLSRVEPACGSEDIVVGCGGFVKSDVEINYSLIEIKLYTKHGTLKYQTDCAPNNGYFMIPLYDKGDFILKIEPPLGWSFEPTTVELYVDGVSDICTKGGDINFVFTGFSVNGKVLSKGQPLGPAGVQVSLRNTGTDSKIQSTVTQPGGKFAFFKVLPGDYEILATHPTWPLKEASTTVRVTNSNANAAGPLIVAGYNVSGSVRSDGEPMKGVKFLLFSSLVTKEDVLGCNLSPVPGFQPQDESLEYLCHAVSKEDGSFSFYSLPSGGYTVIPFYRGERITFDVAPSRLDFTVEHDSLKIEPVFHVMGFSVTGRVLNGPEGEGVPDAVVTLNSQIKVRTKADGSFRLENITTGTYTIHAQKEHLYFETVTIKIAPNTPQLADIIATGFSVCGQISITRFPDTVKQMGKYKVVLASQDKDKSLVTVETDAQGSFCFKAKPGTYKVQVMVPEAETRAGLTLKPQTLLLAVTDRPVMDVAFVQFLASVSGKVSCLDTCGDLLVTLQSLSRQGEKRSLHLSGKVNSMTFMFDNVLPGKYKISILHEDWCWKNKSLEVEVLEDDVSAVEFRQTGYMLRCSLSHAITLEFYQDGNGPENVGIYNLSKGVNRFCLSKPGVYKVTPRSCHRFEQAFYTYDTSSPSILTLTAIRHHVLGTITTDKMMDVTVTIKSSIDSEPALVLGPLKSVQELRREQQLAEIESRRQERERSGGEAGGEGRTKPPVQEMVDELQGPFFYDFSYWARSGEKITVTPSSKELLFYPPSMEATVSGESCPGKLIEIQGKAGLFLEGQIHPELEGVEIVISEKGASSPLITVFTDDKGAYSVGPLHSDLEYTVSSQKEGYVLTAVEGTIGDFKAYALAGVSFEVTPCAFKKQFYGVYLIVYNAKSRSGAEAQLVFVSWQSPGQYYFKPMMKEFRFEPSSQMIEVQEGQNLKITITGYRTAYSCYGTVSSLNGEPEQGVAVEAVGQSDCSIYGEDTVTDEEGKFRLRGLLPGCVYHVQLKAEGNDHIERALPHHRVIVVGNNDIDDVNIIVFRQINQFDLSGNVITSSEYLPTLWVKLYKSDNLDNPIQTVSLGQSLFFHFPPLLRDGQNYVVLLDSTLPRSQYDFVLPQVSFTAAGYHKHITLVFNPTRKLPEQDIAQGSYIALPLTLLVLLAGYNHDKLIPLLLQLTSRLQGVRALGQTASDNSGPEDAKRQAKKQKTRRT</sequence>
<feature type="compositionally biased region" description="Basic and acidic residues" evidence="9">
    <location>
        <begin position="736"/>
        <end position="756"/>
    </location>
</feature>
<keyword evidence="5" id="KW-1133">Transmembrane helix</keyword>
<dbReference type="OrthoDB" id="10263633at2759"/>
<dbReference type="InterPro" id="IPR056191">
    <property type="entry name" value="NOMO_12th"/>
</dbReference>
<organism evidence="18 19">
    <name type="scientific">Bison bison bison</name>
    <name type="common">North American plains bison</name>
    <dbReference type="NCBI Taxonomy" id="43346"/>
    <lineage>
        <taxon>Eukaryota</taxon>
        <taxon>Metazoa</taxon>
        <taxon>Chordata</taxon>
        <taxon>Craniata</taxon>
        <taxon>Vertebrata</taxon>
        <taxon>Euteleostomi</taxon>
        <taxon>Mammalia</taxon>
        <taxon>Eutheria</taxon>
        <taxon>Laurasiatheria</taxon>
        <taxon>Artiodactyla</taxon>
        <taxon>Ruminantia</taxon>
        <taxon>Pecora</taxon>
        <taxon>Bovidae</taxon>
        <taxon>Bovinae</taxon>
        <taxon>Bison</taxon>
    </lineage>
</organism>
<feature type="domain" description="NOMO-like N-terminal beta-sandwich" evidence="10">
    <location>
        <begin position="62"/>
        <end position="146"/>
    </location>
</feature>
<evidence type="ECO:0000256" key="4">
    <source>
        <dbReference type="ARBA" id="ARBA00022824"/>
    </source>
</evidence>
<keyword evidence="6" id="KW-0472">Membrane</keyword>
<dbReference type="InterPro" id="IPR056319">
    <property type="entry name" value="NOMO_7th"/>
</dbReference>
<dbReference type="Pfam" id="PF13620">
    <property type="entry name" value="CarboxypepD_reg"/>
    <property type="match status" value="1"/>
</dbReference>
<evidence type="ECO:0000256" key="2">
    <source>
        <dbReference type="ARBA" id="ARBA00022692"/>
    </source>
</evidence>
<dbReference type="SUPFAM" id="SSF49452">
    <property type="entry name" value="Starch-binding domain-like"/>
    <property type="match status" value="1"/>
</dbReference>
<dbReference type="InterPro" id="IPR055073">
    <property type="entry name" value="NOMO1-like_9th"/>
</dbReference>
<evidence type="ECO:0000259" key="10">
    <source>
        <dbReference type="Pfam" id="PF22898"/>
    </source>
</evidence>
<feature type="domain" description="NOMO third transthyretin-like" evidence="15">
    <location>
        <begin position="248"/>
        <end position="347"/>
    </location>
</feature>
<dbReference type="Proteomes" id="UP000515208">
    <property type="component" value="Unplaced"/>
</dbReference>
<dbReference type="InterPro" id="IPR056187">
    <property type="entry name" value="NOMO_8th"/>
</dbReference>
<dbReference type="FunFam" id="2.60.40.1120:FF:000001">
    <property type="entry name" value="Nodal modulator 1"/>
    <property type="match status" value="1"/>
</dbReference>
<evidence type="ECO:0000256" key="6">
    <source>
        <dbReference type="ARBA" id="ARBA00023136"/>
    </source>
</evidence>
<dbReference type="GO" id="GO:0043022">
    <property type="term" value="F:ribosome binding"/>
    <property type="evidence" value="ECO:0007669"/>
    <property type="project" value="UniProtKB-ARBA"/>
</dbReference>
<dbReference type="GeneID" id="104988553"/>
<evidence type="ECO:0000259" key="16">
    <source>
        <dbReference type="Pfam" id="PF23194"/>
    </source>
</evidence>
<dbReference type="RefSeq" id="XP_010838213.1">
    <property type="nucleotide sequence ID" value="XM_010839911.1"/>
</dbReference>
<dbReference type="InterPro" id="IPR056189">
    <property type="entry name" value="NOMO_3rd"/>
</dbReference>
<dbReference type="Pfam" id="PF23193">
    <property type="entry name" value="NOMO_3rd"/>
    <property type="match status" value="1"/>
</dbReference>
<dbReference type="GO" id="GO:0030246">
    <property type="term" value="F:carbohydrate binding"/>
    <property type="evidence" value="ECO:0007669"/>
    <property type="project" value="InterPro"/>
</dbReference>
<gene>
    <name evidence="19" type="primary">LOC104988553</name>
</gene>
<evidence type="ECO:0000256" key="5">
    <source>
        <dbReference type="ARBA" id="ARBA00022989"/>
    </source>
</evidence>
<dbReference type="GO" id="GO:0160064">
    <property type="term" value="C:multi-pass translocon complex"/>
    <property type="evidence" value="ECO:0007669"/>
    <property type="project" value="UniProtKB-ARBA"/>
</dbReference>
<dbReference type="InterPro" id="IPR056190">
    <property type="entry name" value="NOMO_5th"/>
</dbReference>
<dbReference type="InterPro" id="IPR055075">
    <property type="entry name" value="NOMO-like_N"/>
</dbReference>
<dbReference type="Pfam" id="PF22904">
    <property type="entry name" value="NOMO1-like_2nd"/>
    <property type="match status" value="2"/>
</dbReference>
<evidence type="ECO:0000256" key="1">
    <source>
        <dbReference type="ARBA" id="ARBA00004115"/>
    </source>
</evidence>
<dbReference type="PANTHER" id="PTHR23303">
    <property type="entry name" value="CARBOXYPEPTIDASE REGULATORY REGION-CONTAINING"/>
    <property type="match status" value="1"/>
</dbReference>
<feature type="domain" description="NOMO seventh transthyretin-like" evidence="13">
    <location>
        <begin position="614"/>
        <end position="686"/>
    </location>
</feature>
<evidence type="ECO:0000259" key="11">
    <source>
        <dbReference type="Pfam" id="PF22902"/>
    </source>
</evidence>
<feature type="domain" description="NOMO second beta-sandwich" evidence="12">
    <location>
        <begin position="148"/>
        <end position="236"/>
    </location>
</feature>
<keyword evidence="2" id="KW-0812">Transmembrane</keyword>
<dbReference type="Pfam" id="PF23192">
    <property type="entry name" value="NOMO_12th"/>
    <property type="match status" value="1"/>
</dbReference>
<evidence type="ECO:0000256" key="8">
    <source>
        <dbReference type="ARBA" id="ARBA00056484"/>
    </source>
</evidence>
<evidence type="ECO:0000256" key="7">
    <source>
        <dbReference type="ARBA" id="ARBA00023180"/>
    </source>
</evidence>
<dbReference type="KEGG" id="bbis:104988553"/>
<reference evidence="19" key="1">
    <citation type="submission" date="2025-08" db="UniProtKB">
        <authorList>
            <consortium name="RefSeq"/>
        </authorList>
    </citation>
    <scope>IDENTIFICATION</scope>
    <source>
        <tissue evidence="19">Blood</tissue>
    </source>
</reference>
<feature type="domain" description="NOMO fifth transthyretin-like" evidence="16">
    <location>
        <begin position="431"/>
        <end position="520"/>
    </location>
</feature>
<evidence type="ECO:0000259" key="14">
    <source>
        <dbReference type="Pfam" id="PF23192"/>
    </source>
</evidence>
<dbReference type="InterPro" id="IPR055074">
    <property type="entry name" value="NOMO1-3_2nd"/>
</dbReference>
<dbReference type="InterPro" id="IPR013784">
    <property type="entry name" value="Carb-bd-like_fold"/>
</dbReference>
<dbReference type="Gene3D" id="2.60.40.1120">
    <property type="entry name" value="Carboxypeptidase-like, regulatory domain"/>
    <property type="match status" value="2"/>
</dbReference>
<feature type="domain" description="NOMO-like ninth beta-sandwich" evidence="11">
    <location>
        <begin position="821"/>
        <end position="895"/>
    </location>
</feature>
<name>A0A6P3H409_BISBB</name>
<comment type="function">
    <text evidence="8">Component of the multi-pass translocon (MPT) complex that mediates insertion of multi-pass membrane proteins into the lipid bilayer of membranes. The MPT complex takes over after the SEC61 complex: following membrane insertion of the first few transmembrane segments of proteins by the SEC61 complex, the MPT complex occludes the lateral gate of the SEC61 complex to promote insertion of subsequent transmembrane regions.</text>
</comment>
<dbReference type="InterPro" id="IPR008969">
    <property type="entry name" value="CarboxyPept-like_regulatory"/>
</dbReference>
<evidence type="ECO:0000256" key="3">
    <source>
        <dbReference type="ARBA" id="ARBA00022729"/>
    </source>
</evidence>
<dbReference type="SUPFAM" id="SSF49464">
    <property type="entry name" value="Carboxypeptidase regulatory domain-like"/>
    <property type="match status" value="1"/>
</dbReference>
<evidence type="ECO:0000256" key="9">
    <source>
        <dbReference type="SAM" id="MobiDB-lite"/>
    </source>
</evidence>
<evidence type="ECO:0000259" key="15">
    <source>
        <dbReference type="Pfam" id="PF23193"/>
    </source>
</evidence>
<comment type="subcellular location">
    <subcellularLocation>
        <location evidence="1">Endoplasmic reticulum membrane</location>
        <topology evidence="1">Single-pass type I membrane protein</topology>
    </subcellularLocation>
</comment>
<dbReference type="Pfam" id="PF23141">
    <property type="entry name" value="Ig_NOMO"/>
    <property type="match status" value="1"/>
</dbReference>
<evidence type="ECO:0000259" key="17">
    <source>
        <dbReference type="Pfam" id="PF23660"/>
    </source>
</evidence>